<evidence type="ECO:0000256" key="1">
    <source>
        <dbReference type="SAM" id="MobiDB-lite"/>
    </source>
</evidence>
<evidence type="ECO:0000313" key="2">
    <source>
        <dbReference type="EMBL" id="MFC5022860.1"/>
    </source>
</evidence>
<protein>
    <submittedName>
        <fullName evidence="2">Helix-turn-helix domain-containing protein</fullName>
    </submittedName>
</protein>
<proteinExistence type="predicted"/>
<feature type="region of interest" description="Disordered" evidence="1">
    <location>
        <begin position="112"/>
        <end position="141"/>
    </location>
</feature>
<dbReference type="Proteomes" id="UP001595829">
    <property type="component" value="Unassembled WGS sequence"/>
</dbReference>
<reference evidence="3" key="1">
    <citation type="journal article" date="2019" name="Int. J. Syst. Evol. Microbiol.">
        <title>The Global Catalogue of Microorganisms (GCM) 10K type strain sequencing project: providing services to taxonomists for standard genome sequencing and annotation.</title>
        <authorList>
            <consortium name="The Broad Institute Genomics Platform"/>
            <consortium name="The Broad Institute Genome Sequencing Center for Infectious Disease"/>
            <person name="Wu L."/>
            <person name="Ma J."/>
        </authorList>
    </citation>
    <scope>NUCLEOTIDE SEQUENCE [LARGE SCALE GENOMIC DNA]</scope>
    <source>
        <strain evidence="3">CGMCC 4.1648</strain>
    </source>
</reference>
<evidence type="ECO:0000313" key="3">
    <source>
        <dbReference type="Proteomes" id="UP001595829"/>
    </source>
</evidence>
<gene>
    <name evidence="2" type="ORF">ACFPM3_12030</name>
</gene>
<dbReference type="RefSeq" id="WP_345690466.1">
    <property type="nucleotide sequence ID" value="NZ_BAABIT010000001.1"/>
</dbReference>
<accession>A0ABV9XBP2</accession>
<organism evidence="2 3">
    <name type="scientific">Streptomyces coeruleoprunus</name>
    <dbReference type="NCBI Taxonomy" id="285563"/>
    <lineage>
        <taxon>Bacteria</taxon>
        <taxon>Bacillati</taxon>
        <taxon>Actinomycetota</taxon>
        <taxon>Actinomycetes</taxon>
        <taxon>Kitasatosporales</taxon>
        <taxon>Streptomycetaceae</taxon>
        <taxon>Streptomyces</taxon>
    </lineage>
</organism>
<sequence>MTVAQFNARAAARSGSSAAGVTHIRHRHREKFTVVGNHLAQHQGLSACAIGIGVYIQSLPDGVVVSIRALTARFPEGERRIGQALNELEAAGYLERVVHRVAGARVVTSTRWYEHPGQRQAPKPEPAAEPQAAPVVRRPEPPLPDALRPAARLLAQLRQREPRLVLSEQDVRRLAPLVGEWLERGLGDGVVSRILSGDLPQGTIRWPGRLVEHRLRAWLPPRIAAVELPLPLQNCDRCDRAFRAARPGVCGGCQASVTPSPEPPAPS</sequence>
<keyword evidence="3" id="KW-1185">Reference proteome</keyword>
<dbReference type="EMBL" id="JBHSJD010000007">
    <property type="protein sequence ID" value="MFC5022860.1"/>
    <property type="molecule type" value="Genomic_DNA"/>
</dbReference>
<name>A0ABV9XBP2_9ACTN</name>
<comment type="caution">
    <text evidence="2">The sequence shown here is derived from an EMBL/GenBank/DDBJ whole genome shotgun (WGS) entry which is preliminary data.</text>
</comment>